<dbReference type="STRING" id="216463.VC81_13040"/>
<dbReference type="PANTHER" id="PTHR46825:SF11">
    <property type="entry name" value="PENICILLIN-BINDING PROTEIN 4"/>
    <property type="match status" value="1"/>
</dbReference>
<evidence type="ECO:0000259" key="4">
    <source>
        <dbReference type="Pfam" id="PF00144"/>
    </source>
</evidence>
<keyword evidence="2" id="KW-0472">Membrane</keyword>
<feature type="region of interest" description="Disordered" evidence="3">
    <location>
        <begin position="37"/>
        <end position="60"/>
    </location>
</feature>
<dbReference type="OrthoDB" id="2151402at2"/>
<name>A0A0F3RP17_9LACO</name>
<dbReference type="PANTHER" id="PTHR46825">
    <property type="entry name" value="D-ALANYL-D-ALANINE-CARBOXYPEPTIDASE/ENDOPEPTIDASE AMPH"/>
    <property type="match status" value="1"/>
</dbReference>
<organism evidence="5 6">
    <name type="scientific">Levilactobacillus spicheri</name>
    <dbReference type="NCBI Taxonomy" id="216463"/>
    <lineage>
        <taxon>Bacteria</taxon>
        <taxon>Bacillati</taxon>
        <taxon>Bacillota</taxon>
        <taxon>Bacilli</taxon>
        <taxon>Lactobacillales</taxon>
        <taxon>Lactobacillaceae</taxon>
        <taxon>Levilactobacillus</taxon>
    </lineage>
</organism>
<dbReference type="AlphaFoldDB" id="A0A0F3RP17"/>
<dbReference type="GO" id="GO:0016020">
    <property type="term" value="C:membrane"/>
    <property type="evidence" value="ECO:0007669"/>
    <property type="project" value="UniProtKB-SubCell"/>
</dbReference>
<dbReference type="InterPro" id="IPR012338">
    <property type="entry name" value="Beta-lactam/transpept-like"/>
</dbReference>
<dbReference type="InterPro" id="IPR001466">
    <property type="entry name" value="Beta-lactam-related"/>
</dbReference>
<dbReference type="Proteomes" id="UP000033491">
    <property type="component" value="Unassembled WGS sequence"/>
</dbReference>
<evidence type="ECO:0000256" key="1">
    <source>
        <dbReference type="ARBA" id="ARBA00004370"/>
    </source>
</evidence>
<comment type="caution">
    <text evidence="5">The sequence shown here is derived from an EMBL/GenBank/DDBJ whole genome shotgun (WGS) entry which is preliminary data.</text>
</comment>
<comment type="subcellular location">
    <subcellularLocation>
        <location evidence="1">Membrane</location>
    </subcellularLocation>
</comment>
<dbReference type="EMBL" id="JZCR01000025">
    <property type="protein sequence ID" value="KJW11706.1"/>
    <property type="molecule type" value="Genomic_DNA"/>
</dbReference>
<dbReference type="PATRIC" id="fig|216463.3.peg.1869"/>
<evidence type="ECO:0000256" key="3">
    <source>
        <dbReference type="SAM" id="MobiDB-lite"/>
    </source>
</evidence>
<sequence>MKRKMGIFLVALILALGLGAGLTYWFTDQADSEPIKVTSTSSSSAEKVVKPKPKASAKKRAPKKIKATAATRKIDAILRANRFVGTAYVVRNNKPIYEKGFGYADAVLQRKNNANSVYQLASVQKSFTAGLIMKLAAEGKLSLTDNLAKYYPQIRGARQITLRDMLDMKSGLRLEAFPNQLKTEDAMIKFILENVISNPAKIGQWDYSPVNFMLLAGIIQQVSGQSYRQYFTENIIQPWGLKHSGFVFNMNRQPDYTRGYRNADINSVVPNYASRYFESKTSMNYQFGTGQVYMSARDLYVGERNMLRGKLYPKADVNTLLTPGSASTYGGGDYLEPGYIRVHGLAYGYEATALVSRDGKDGVIVLTNYYRPNQLAQTPVLQIWNLLEAGQLDNR</sequence>
<protein>
    <submittedName>
        <fullName evidence="5">Penicillin-binding protein</fullName>
    </submittedName>
</protein>
<evidence type="ECO:0000313" key="5">
    <source>
        <dbReference type="EMBL" id="KJW11706.1"/>
    </source>
</evidence>
<dbReference type="Gene3D" id="3.40.710.10">
    <property type="entry name" value="DD-peptidase/beta-lactamase superfamily"/>
    <property type="match status" value="1"/>
</dbReference>
<dbReference type="Pfam" id="PF00144">
    <property type="entry name" value="Beta-lactamase"/>
    <property type="match status" value="1"/>
</dbReference>
<reference evidence="5 6" key="1">
    <citation type="submission" date="2015-03" db="EMBL/GenBank/DDBJ databases">
        <authorList>
            <person name="Zheng J."/>
            <person name="Ganezle M."/>
        </authorList>
    </citation>
    <scope>NUCLEOTIDE SEQUENCE [LARGE SCALE GENOMIC DNA]</scope>
    <source>
        <strain evidence="5 6">LP38</strain>
    </source>
</reference>
<accession>A0A0F3RP17</accession>
<evidence type="ECO:0000256" key="2">
    <source>
        <dbReference type="ARBA" id="ARBA00023136"/>
    </source>
</evidence>
<feature type="domain" description="Beta-lactamase-related" evidence="4">
    <location>
        <begin position="73"/>
        <end position="377"/>
    </location>
</feature>
<dbReference type="InterPro" id="IPR050491">
    <property type="entry name" value="AmpC-like"/>
</dbReference>
<gene>
    <name evidence="5" type="ORF">VC81_13040</name>
</gene>
<dbReference type="SUPFAM" id="SSF56601">
    <property type="entry name" value="beta-lactamase/transpeptidase-like"/>
    <property type="match status" value="1"/>
</dbReference>
<feature type="compositionally biased region" description="Basic residues" evidence="3">
    <location>
        <begin position="50"/>
        <end position="60"/>
    </location>
</feature>
<evidence type="ECO:0000313" key="6">
    <source>
        <dbReference type="Proteomes" id="UP000033491"/>
    </source>
</evidence>
<proteinExistence type="predicted"/>